<proteinExistence type="predicted"/>
<dbReference type="EMBL" id="LAZR01043406">
    <property type="protein sequence ID" value="KKL07153.1"/>
    <property type="molecule type" value="Genomic_DNA"/>
</dbReference>
<evidence type="ECO:0008006" key="2">
    <source>
        <dbReference type="Google" id="ProtNLM"/>
    </source>
</evidence>
<gene>
    <name evidence="1" type="ORF">LCGC14_2588850</name>
</gene>
<accession>A0A0F9D4Y4</accession>
<evidence type="ECO:0000313" key="1">
    <source>
        <dbReference type="EMBL" id="KKL07153.1"/>
    </source>
</evidence>
<feature type="non-terminal residue" evidence="1">
    <location>
        <position position="1"/>
    </location>
</feature>
<name>A0A0F9D4Y4_9ZZZZ</name>
<sequence length="36" mass="4227">TMYNAAIKQAMEEGHTEIVELLLQDPRVKIKREEIE</sequence>
<organism evidence="1">
    <name type="scientific">marine sediment metagenome</name>
    <dbReference type="NCBI Taxonomy" id="412755"/>
    <lineage>
        <taxon>unclassified sequences</taxon>
        <taxon>metagenomes</taxon>
        <taxon>ecological metagenomes</taxon>
    </lineage>
</organism>
<protein>
    <recommendedName>
        <fullName evidence="2">Ankyrin repeat protein</fullName>
    </recommendedName>
</protein>
<reference evidence="1" key="1">
    <citation type="journal article" date="2015" name="Nature">
        <title>Complex archaea that bridge the gap between prokaryotes and eukaryotes.</title>
        <authorList>
            <person name="Spang A."/>
            <person name="Saw J.H."/>
            <person name="Jorgensen S.L."/>
            <person name="Zaremba-Niedzwiedzka K."/>
            <person name="Martijn J."/>
            <person name="Lind A.E."/>
            <person name="van Eijk R."/>
            <person name="Schleper C."/>
            <person name="Guy L."/>
            <person name="Ettema T.J."/>
        </authorList>
    </citation>
    <scope>NUCLEOTIDE SEQUENCE</scope>
</reference>
<comment type="caution">
    <text evidence="1">The sequence shown here is derived from an EMBL/GenBank/DDBJ whole genome shotgun (WGS) entry which is preliminary data.</text>
</comment>
<dbReference type="AlphaFoldDB" id="A0A0F9D4Y4"/>